<organism evidence="3 4">
    <name type="scientific">Rhamnella rubrinervis</name>
    <dbReference type="NCBI Taxonomy" id="2594499"/>
    <lineage>
        <taxon>Eukaryota</taxon>
        <taxon>Viridiplantae</taxon>
        <taxon>Streptophyta</taxon>
        <taxon>Embryophyta</taxon>
        <taxon>Tracheophyta</taxon>
        <taxon>Spermatophyta</taxon>
        <taxon>Magnoliopsida</taxon>
        <taxon>eudicotyledons</taxon>
        <taxon>Gunneridae</taxon>
        <taxon>Pentapetalae</taxon>
        <taxon>rosids</taxon>
        <taxon>fabids</taxon>
        <taxon>Rosales</taxon>
        <taxon>Rhamnaceae</taxon>
        <taxon>rhamnoid group</taxon>
        <taxon>Rhamneae</taxon>
        <taxon>Rhamnella</taxon>
    </lineage>
</organism>
<comment type="caution">
    <text evidence="3">The sequence shown here is derived from an EMBL/GenBank/DDBJ whole genome shotgun (WGS) entry which is preliminary data.</text>
</comment>
<evidence type="ECO:0000313" key="3">
    <source>
        <dbReference type="EMBL" id="KAF3443244.1"/>
    </source>
</evidence>
<dbReference type="PANTHER" id="PTHR35708">
    <property type="entry name" value="GB|AAD25831.1"/>
    <property type="match status" value="1"/>
</dbReference>
<dbReference type="Proteomes" id="UP000796880">
    <property type="component" value="Unassembled WGS sequence"/>
</dbReference>
<feature type="region of interest" description="Disordered" evidence="1">
    <location>
        <begin position="110"/>
        <end position="151"/>
    </location>
</feature>
<gene>
    <name evidence="3" type="ORF">FNV43_RR12926</name>
</gene>
<feature type="compositionally biased region" description="Basic and acidic residues" evidence="1">
    <location>
        <begin position="126"/>
        <end position="143"/>
    </location>
</feature>
<dbReference type="OrthoDB" id="784738at2759"/>
<dbReference type="AlphaFoldDB" id="A0A8K0H060"/>
<dbReference type="PANTHER" id="PTHR35708:SF3">
    <property type="entry name" value="GB|AAD25831.1"/>
    <property type="match status" value="1"/>
</dbReference>
<keyword evidence="2" id="KW-1133">Transmembrane helix</keyword>
<dbReference type="EMBL" id="VOIH02000006">
    <property type="protein sequence ID" value="KAF3443244.1"/>
    <property type="molecule type" value="Genomic_DNA"/>
</dbReference>
<keyword evidence="2" id="KW-0812">Transmembrane</keyword>
<keyword evidence="4" id="KW-1185">Reference proteome</keyword>
<evidence type="ECO:0000256" key="1">
    <source>
        <dbReference type="SAM" id="MobiDB-lite"/>
    </source>
</evidence>
<evidence type="ECO:0000256" key="2">
    <source>
        <dbReference type="SAM" id="Phobius"/>
    </source>
</evidence>
<proteinExistence type="predicted"/>
<evidence type="ECO:0000313" key="4">
    <source>
        <dbReference type="Proteomes" id="UP000796880"/>
    </source>
</evidence>
<protein>
    <submittedName>
        <fullName evidence="3">Uncharacterized protein</fullName>
    </submittedName>
</protein>
<name>A0A8K0H060_9ROSA</name>
<sequence length="239" mass="26863">MVNHSCLFKTPPPWKVALAPLLIFVGFLGSGFFTIFLITYTILILSTALFTISKHKPVQPVHDENLYEEEQNAVLTTPDDLEDMSKPQHDENQTKEANDHYHDHIVASQASSPGCDLSENDQDQSLDEHLSTSEDSEVGHDQSPDYSDGSISDEESLIEIALPSGHYVGRNYYKEEHTNLNTILHQKVPDLLPTADTIFGKRSLMELLAEINEMNEEENLIEIDISMGSIMCSRFEIEA</sequence>
<keyword evidence="2" id="KW-0472">Membrane</keyword>
<reference evidence="3" key="1">
    <citation type="submission" date="2020-03" db="EMBL/GenBank/DDBJ databases">
        <title>A high-quality chromosome-level genome assembly of a woody plant with both climbing and erect habits, Rhamnella rubrinervis.</title>
        <authorList>
            <person name="Lu Z."/>
            <person name="Yang Y."/>
            <person name="Zhu X."/>
            <person name="Sun Y."/>
        </authorList>
    </citation>
    <scope>NUCLEOTIDE SEQUENCE</scope>
    <source>
        <strain evidence="3">BYM</strain>
        <tissue evidence="3">Leaf</tissue>
    </source>
</reference>
<feature type="transmembrane region" description="Helical" evidence="2">
    <location>
        <begin position="17"/>
        <end position="50"/>
    </location>
</feature>
<accession>A0A8K0H060</accession>